<dbReference type="HOGENOM" id="CLU_150010_0_0_9"/>
<dbReference type="InterPro" id="IPR025889">
    <property type="entry name" value="GSP17M-like_dom"/>
</dbReference>
<evidence type="ECO:0000313" key="2">
    <source>
        <dbReference type="EMBL" id="AIF66215.1"/>
    </source>
</evidence>
<dbReference type="RefSeq" id="WP_038559755.1">
    <property type="nucleotide sequence ID" value="NZ_CP008876.1"/>
</dbReference>
<dbReference type="Proteomes" id="UP000027980">
    <property type="component" value="Chromosome"/>
</dbReference>
<accession>A0A075LHT3</accession>
<gene>
    <name evidence="2" type="ORF">GZ22_06000</name>
</gene>
<evidence type="ECO:0000313" key="3">
    <source>
        <dbReference type="Proteomes" id="UP000027980"/>
    </source>
</evidence>
<protein>
    <submittedName>
        <fullName evidence="2">General stress protein</fullName>
    </submittedName>
</protein>
<dbReference type="Pfam" id="PF11181">
    <property type="entry name" value="YflT"/>
    <property type="match status" value="1"/>
</dbReference>
<dbReference type="EMBL" id="CP008876">
    <property type="protein sequence ID" value="AIF66215.1"/>
    <property type="molecule type" value="Genomic_DNA"/>
</dbReference>
<name>A0A075LHT3_9BACI</name>
<dbReference type="GeneID" id="34221418"/>
<dbReference type="OrthoDB" id="2353304at2"/>
<dbReference type="AlphaFoldDB" id="A0A075LHT3"/>
<sequence>MKPYLREYTNDEKLQEDIQLLSTKGVNKDNIYVLSHDDDRTKRVSSKVDANTIGLSEMGAKSAVGTMFSKQGDELRAKLKEIGFSQEEAEDFEEDLDEGKIFLIVTETDNVEGLLI</sequence>
<reference evidence="2 3" key="1">
    <citation type="submission" date="2014-07" db="EMBL/GenBank/DDBJ databases">
        <title>Complete genome sequence of a moderately halophilic bacterium Terribacillus aidingensis MP602, isolated from Cryptomeria fortunei in Tianmu mountain in China.</title>
        <authorList>
            <person name="Wang Y."/>
            <person name="Lu P."/>
            <person name="Zhang L."/>
        </authorList>
    </citation>
    <scope>NUCLEOTIDE SEQUENCE [LARGE SCALE GENOMIC DNA]</scope>
    <source>
        <strain evidence="2 3">MP602</strain>
    </source>
</reference>
<dbReference type="KEGG" id="tap:GZ22_06000"/>
<evidence type="ECO:0000259" key="1">
    <source>
        <dbReference type="Pfam" id="PF11181"/>
    </source>
</evidence>
<proteinExistence type="predicted"/>
<feature type="domain" description="General stress protein 17M-like" evidence="1">
    <location>
        <begin position="6"/>
        <end position="99"/>
    </location>
</feature>
<organism evidence="2 3">
    <name type="scientific">Terribacillus saccharophilus</name>
    <dbReference type="NCBI Taxonomy" id="361277"/>
    <lineage>
        <taxon>Bacteria</taxon>
        <taxon>Bacillati</taxon>
        <taxon>Bacillota</taxon>
        <taxon>Bacilli</taxon>
        <taxon>Bacillales</taxon>
        <taxon>Bacillaceae</taxon>
        <taxon>Terribacillus</taxon>
    </lineage>
</organism>